<dbReference type="Pfam" id="PF00990">
    <property type="entry name" value="GGDEF"/>
    <property type="match status" value="1"/>
</dbReference>
<keyword evidence="3" id="KW-0472">Membrane</keyword>
<keyword evidence="7" id="KW-0808">Transferase</keyword>
<organism evidence="7 8">
    <name type="scientific">Balneatrix alpica</name>
    <dbReference type="NCBI Taxonomy" id="75684"/>
    <lineage>
        <taxon>Bacteria</taxon>
        <taxon>Pseudomonadati</taxon>
        <taxon>Pseudomonadota</taxon>
        <taxon>Gammaproteobacteria</taxon>
        <taxon>Oceanospirillales</taxon>
        <taxon>Balneatrichaceae</taxon>
        <taxon>Balneatrix</taxon>
    </lineage>
</organism>
<dbReference type="GO" id="GO:0052621">
    <property type="term" value="F:diguanylate cyclase activity"/>
    <property type="evidence" value="ECO:0007669"/>
    <property type="project" value="UniProtKB-EC"/>
</dbReference>
<dbReference type="Pfam" id="PF05228">
    <property type="entry name" value="CHASE4"/>
    <property type="match status" value="1"/>
</dbReference>
<dbReference type="PROSITE" id="PS50112">
    <property type="entry name" value="PAS"/>
    <property type="match status" value="1"/>
</dbReference>
<keyword evidence="3" id="KW-0812">Transmembrane</keyword>
<comment type="catalytic activity">
    <reaction evidence="2">
        <text>2 GTP = 3',3'-c-di-GMP + 2 diphosphate</text>
        <dbReference type="Rhea" id="RHEA:24898"/>
        <dbReference type="ChEBI" id="CHEBI:33019"/>
        <dbReference type="ChEBI" id="CHEBI:37565"/>
        <dbReference type="ChEBI" id="CHEBI:58805"/>
        <dbReference type="EC" id="2.7.7.65"/>
    </reaction>
</comment>
<evidence type="ECO:0000313" key="8">
    <source>
        <dbReference type="Proteomes" id="UP001589628"/>
    </source>
</evidence>
<evidence type="ECO:0000313" key="7">
    <source>
        <dbReference type="EMBL" id="MFB9886698.1"/>
    </source>
</evidence>
<feature type="domain" description="PAS" evidence="4">
    <location>
        <begin position="389"/>
        <end position="462"/>
    </location>
</feature>
<dbReference type="PROSITE" id="PS50887">
    <property type="entry name" value="GGDEF"/>
    <property type="match status" value="1"/>
</dbReference>
<dbReference type="NCBIfam" id="TIGR00229">
    <property type="entry name" value="sensory_box"/>
    <property type="match status" value="2"/>
</dbReference>
<dbReference type="Pfam" id="PF08447">
    <property type="entry name" value="PAS_3"/>
    <property type="match status" value="1"/>
</dbReference>
<evidence type="ECO:0000259" key="5">
    <source>
        <dbReference type="PROSITE" id="PS50113"/>
    </source>
</evidence>
<dbReference type="InterPro" id="IPR000700">
    <property type="entry name" value="PAS-assoc_C"/>
</dbReference>
<dbReference type="InterPro" id="IPR000014">
    <property type="entry name" value="PAS"/>
</dbReference>
<evidence type="ECO:0000256" key="3">
    <source>
        <dbReference type="SAM" id="Phobius"/>
    </source>
</evidence>
<dbReference type="InterPro" id="IPR050469">
    <property type="entry name" value="Diguanylate_Cyclase"/>
</dbReference>
<dbReference type="CDD" id="cd01949">
    <property type="entry name" value="GGDEF"/>
    <property type="match status" value="1"/>
</dbReference>
<dbReference type="Proteomes" id="UP001589628">
    <property type="component" value="Unassembled WGS sequence"/>
</dbReference>
<dbReference type="SMART" id="SM00091">
    <property type="entry name" value="PAS"/>
    <property type="match status" value="2"/>
</dbReference>
<reference evidence="7 8" key="1">
    <citation type="submission" date="2024-09" db="EMBL/GenBank/DDBJ databases">
        <authorList>
            <person name="Sun Q."/>
            <person name="Mori K."/>
        </authorList>
    </citation>
    <scope>NUCLEOTIDE SEQUENCE [LARGE SCALE GENOMIC DNA]</scope>
    <source>
        <strain evidence="7 8">ATCC 51285</strain>
    </source>
</reference>
<dbReference type="SMART" id="SM00086">
    <property type="entry name" value="PAC"/>
    <property type="match status" value="2"/>
</dbReference>
<dbReference type="Gene3D" id="3.30.450.20">
    <property type="entry name" value="PAS domain"/>
    <property type="match status" value="2"/>
</dbReference>
<dbReference type="PANTHER" id="PTHR45138:SF9">
    <property type="entry name" value="DIGUANYLATE CYCLASE DGCM-RELATED"/>
    <property type="match status" value="1"/>
</dbReference>
<dbReference type="InterPro" id="IPR035965">
    <property type="entry name" value="PAS-like_dom_sf"/>
</dbReference>
<dbReference type="EMBL" id="JBHLZN010000003">
    <property type="protein sequence ID" value="MFB9886698.1"/>
    <property type="molecule type" value="Genomic_DNA"/>
</dbReference>
<evidence type="ECO:0000256" key="2">
    <source>
        <dbReference type="ARBA" id="ARBA00034247"/>
    </source>
</evidence>
<dbReference type="CDD" id="cd00130">
    <property type="entry name" value="PAS"/>
    <property type="match status" value="1"/>
</dbReference>
<keyword evidence="8" id="KW-1185">Reference proteome</keyword>
<gene>
    <name evidence="7" type="ORF">ACFFLH_09770</name>
</gene>
<protein>
    <recommendedName>
        <fullName evidence="1">diguanylate cyclase</fullName>
        <ecNumber evidence="1">2.7.7.65</ecNumber>
    </recommendedName>
</protein>
<evidence type="ECO:0000256" key="1">
    <source>
        <dbReference type="ARBA" id="ARBA00012528"/>
    </source>
</evidence>
<dbReference type="InterPro" id="IPR029787">
    <property type="entry name" value="Nucleotide_cyclase"/>
</dbReference>
<dbReference type="Pfam" id="PF13426">
    <property type="entry name" value="PAS_9"/>
    <property type="match status" value="1"/>
</dbReference>
<accession>A0ABV5ZBR2</accession>
<feature type="domain" description="GGDEF" evidence="6">
    <location>
        <begin position="546"/>
        <end position="679"/>
    </location>
</feature>
<proteinExistence type="predicted"/>
<dbReference type="Gene3D" id="3.30.70.270">
    <property type="match status" value="1"/>
</dbReference>
<dbReference type="NCBIfam" id="TIGR00254">
    <property type="entry name" value="GGDEF"/>
    <property type="match status" value="1"/>
</dbReference>
<dbReference type="EC" id="2.7.7.65" evidence="1"/>
<dbReference type="InterPro" id="IPR007892">
    <property type="entry name" value="CHASE4"/>
</dbReference>
<dbReference type="PROSITE" id="PS50113">
    <property type="entry name" value="PAC"/>
    <property type="match status" value="1"/>
</dbReference>
<feature type="transmembrane region" description="Helical" evidence="3">
    <location>
        <begin position="7"/>
        <end position="27"/>
    </location>
</feature>
<dbReference type="InterPro" id="IPR013655">
    <property type="entry name" value="PAS_fold_3"/>
</dbReference>
<evidence type="ECO:0000259" key="4">
    <source>
        <dbReference type="PROSITE" id="PS50112"/>
    </source>
</evidence>
<evidence type="ECO:0000259" key="6">
    <source>
        <dbReference type="PROSITE" id="PS50887"/>
    </source>
</evidence>
<dbReference type="InterPro" id="IPR001610">
    <property type="entry name" value="PAC"/>
</dbReference>
<keyword evidence="7" id="KW-0548">Nucleotidyltransferase</keyword>
<comment type="caution">
    <text evidence="7">The sequence shown here is derived from an EMBL/GenBank/DDBJ whole genome shotgun (WGS) entry which is preliminary data.</text>
</comment>
<dbReference type="InterPro" id="IPR043128">
    <property type="entry name" value="Rev_trsase/Diguanyl_cyclase"/>
</dbReference>
<feature type="domain" description="PAC" evidence="5">
    <location>
        <begin position="463"/>
        <end position="514"/>
    </location>
</feature>
<dbReference type="SUPFAM" id="SSF55073">
    <property type="entry name" value="Nucleotide cyclase"/>
    <property type="match status" value="1"/>
</dbReference>
<sequence>MLSSRQVSLFGLALAVCFMVLLILALFTTRSLLENEHLAYERVRLQTALDNEARLLRKNTLDHSWWDETYAAVNNGINTAWLSDTLSANTLHLLNAEGVAVFNPDAEPLFSRLLSPELASQPIQRIQQWLRQQRFSCPHPDENPPDWQHARINWLIDGEYALLASAAVISPTAQQLDCKRVYTLVFWQVLGPAQLNELAQNYAFNSLRFQAATATIELPDNALALGEAGLLFWQSTPPTSAPINKALLLAAILTLAVVLLGWILQRQLRNNDRYFLELFERNRSIQLLVRPQDGRIRLANRAADAFYGFPSGELECLSLFDLNGDPHSDPLALLQGQNPSQCYQRLWNGSVRLVEIHSGQLVRAGEPLLYLIVHDITQTLEAREALSRSEARYRTIIEDASLGILQLDEQGNILEANPAFSQMLGYHPRALHGWLWTDLVHPDEQEATLRTFNALQERITPKLSHQQRFQHSQGQIIWAQVSISPIEIGDSELSFVAMVENINERIQLQQQLQELAHRDPLTGLHNRRALEDFAKREQAWGKRHGQPICIMIADLDHFKKVNDTYGHGVGDIVLQHFADICRDTMRDTDIVGRWGGEEFVMLLPHTDLKKALMVAGRLRQAVGRHVTQTDEHQLQVTVSIGLSQWHTAQEELVTALERADAALYNAKRNGRNRVECDYHAPKGNHLPHIDL</sequence>
<dbReference type="InterPro" id="IPR000160">
    <property type="entry name" value="GGDEF_dom"/>
</dbReference>
<dbReference type="SMART" id="SM00267">
    <property type="entry name" value="GGDEF"/>
    <property type="match status" value="1"/>
</dbReference>
<name>A0ABV5ZBR2_9GAMM</name>
<keyword evidence="3" id="KW-1133">Transmembrane helix</keyword>
<dbReference type="SUPFAM" id="SSF55785">
    <property type="entry name" value="PYP-like sensor domain (PAS domain)"/>
    <property type="match status" value="2"/>
</dbReference>
<dbReference type="PANTHER" id="PTHR45138">
    <property type="entry name" value="REGULATORY COMPONENTS OF SENSORY TRANSDUCTION SYSTEM"/>
    <property type="match status" value="1"/>
</dbReference>
<dbReference type="RefSeq" id="WP_162157419.1">
    <property type="nucleotide sequence ID" value="NZ_JBHLZN010000003.1"/>
</dbReference>